<dbReference type="InterPro" id="IPR040079">
    <property type="entry name" value="Glutathione_S-Trfase"/>
</dbReference>
<dbReference type="PROSITE" id="PS50405">
    <property type="entry name" value="GST_CTER"/>
    <property type="match status" value="1"/>
</dbReference>
<evidence type="ECO:0000259" key="4">
    <source>
        <dbReference type="PROSITE" id="PS50404"/>
    </source>
</evidence>
<proteinExistence type="predicted"/>
<dbReference type="EMBL" id="QZDO01000018">
    <property type="protein sequence ID" value="RJL75413.1"/>
    <property type="molecule type" value="Genomic_DNA"/>
</dbReference>
<dbReference type="EMBL" id="QESZ01000019">
    <property type="protein sequence ID" value="PWD72179.1"/>
    <property type="molecule type" value="Genomic_DNA"/>
</dbReference>
<dbReference type="EC" id="2.5.1.18" evidence="1"/>
<organism evidence="6 8">
    <name type="scientific">Dickeya dianthicola</name>
    <dbReference type="NCBI Taxonomy" id="204039"/>
    <lineage>
        <taxon>Bacteria</taxon>
        <taxon>Pseudomonadati</taxon>
        <taxon>Pseudomonadota</taxon>
        <taxon>Gammaproteobacteria</taxon>
        <taxon>Enterobacterales</taxon>
        <taxon>Pectobacteriaceae</taxon>
        <taxon>Dickeya</taxon>
    </lineage>
</organism>
<dbReference type="InterPro" id="IPR050983">
    <property type="entry name" value="GST_Omega/HSP26"/>
</dbReference>
<dbReference type="GO" id="GO:0004364">
    <property type="term" value="F:glutathione transferase activity"/>
    <property type="evidence" value="ECO:0007669"/>
    <property type="project" value="UniProtKB-EC"/>
</dbReference>
<dbReference type="Pfam" id="PF13409">
    <property type="entry name" value="GST_N_2"/>
    <property type="match status" value="1"/>
</dbReference>
<dbReference type="CDD" id="cd00299">
    <property type="entry name" value="GST_C_family"/>
    <property type="match status" value="1"/>
</dbReference>
<dbReference type="InterPro" id="IPR036249">
    <property type="entry name" value="Thioredoxin-like_sf"/>
</dbReference>
<dbReference type="PROSITE" id="PS50404">
    <property type="entry name" value="GST_NTER"/>
    <property type="match status" value="1"/>
</dbReference>
<dbReference type="SUPFAM" id="SSF47616">
    <property type="entry name" value="GST C-terminal domain-like"/>
    <property type="match status" value="1"/>
</dbReference>
<reference evidence="6 8" key="1">
    <citation type="submission" date="2018-05" db="EMBL/GenBank/DDBJ databases">
        <title>Genomic diversity of pathogens causing Blackleg of Potato in Pakistan.</title>
        <authorList>
            <person name="Sarfraz S."/>
            <person name="Riaz K."/>
            <person name="Oulghazi S."/>
            <person name="Cigna J."/>
            <person name="Sahi S.T."/>
            <person name="Khan S.H."/>
            <person name="Hameed A."/>
            <person name="Faure D."/>
        </authorList>
    </citation>
    <scope>NUCLEOTIDE SEQUENCE [LARGE SCALE GENOMIC DNA]</scope>
    <source>
        <strain evidence="6 8">SS70</strain>
    </source>
</reference>
<evidence type="ECO:0000313" key="6">
    <source>
        <dbReference type="EMBL" id="PWD72179.1"/>
    </source>
</evidence>
<evidence type="ECO:0000259" key="5">
    <source>
        <dbReference type="PROSITE" id="PS50405"/>
    </source>
</evidence>
<feature type="domain" description="GST C-terminal" evidence="5">
    <location>
        <begin position="92"/>
        <end position="215"/>
    </location>
</feature>
<dbReference type="PANTHER" id="PTHR43968:SF6">
    <property type="entry name" value="GLUTATHIONE S-TRANSFERASE OMEGA"/>
    <property type="match status" value="1"/>
</dbReference>
<keyword evidence="2" id="KW-0808">Transferase</keyword>
<evidence type="ECO:0000256" key="1">
    <source>
        <dbReference type="ARBA" id="ARBA00012452"/>
    </source>
</evidence>
<dbReference type="GO" id="GO:0005737">
    <property type="term" value="C:cytoplasm"/>
    <property type="evidence" value="ECO:0007669"/>
    <property type="project" value="TreeGrafter"/>
</dbReference>
<gene>
    <name evidence="7" type="ORF">D5077_05890</name>
    <name evidence="6" type="ORF">DF213_13655</name>
</gene>
<dbReference type="Gene3D" id="1.20.1050.10">
    <property type="match status" value="1"/>
</dbReference>
<dbReference type="CDD" id="cd00570">
    <property type="entry name" value="GST_N_family"/>
    <property type="match status" value="1"/>
</dbReference>
<dbReference type="GeneID" id="49321346"/>
<evidence type="ECO:0000256" key="3">
    <source>
        <dbReference type="ARBA" id="ARBA00047960"/>
    </source>
</evidence>
<dbReference type="SFLD" id="SFLDS00019">
    <property type="entry name" value="Glutathione_Transferase_(cytos"/>
    <property type="match status" value="1"/>
</dbReference>
<evidence type="ECO:0000313" key="9">
    <source>
        <dbReference type="Proteomes" id="UP000266633"/>
    </source>
</evidence>
<comment type="caution">
    <text evidence="6">The sequence shown here is derived from an EMBL/GenBank/DDBJ whole genome shotgun (WGS) entry which is preliminary data.</text>
</comment>
<dbReference type="Pfam" id="PF13410">
    <property type="entry name" value="GST_C_2"/>
    <property type="match status" value="1"/>
</dbReference>
<evidence type="ECO:0000313" key="7">
    <source>
        <dbReference type="EMBL" id="RJL75413.1"/>
    </source>
</evidence>
<name>A0AAP6RZB6_9GAMM</name>
<dbReference type="InterPro" id="IPR010987">
    <property type="entry name" value="Glutathione-S-Trfase_C-like"/>
</dbReference>
<dbReference type="SFLD" id="SFLDG00358">
    <property type="entry name" value="Main_(cytGST)"/>
    <property type="match status" value="1"/>
</dbReference>
<dbReference type="PANTHER" id="PTHR43968">
    <property type="match status" value="1"/>
</dbReference>
<dbReference type="RefSeq" id="WP_024105224.1">
    <property type="nucleotide sequence ID" value="NZ_CP031560.1"/>
</dbReference>
<dbReference type="InterPro" id="IPR036282">
    <property type="entry name" value="Glutathione-S-Trfase_C_sf"/>
</dbReference>
<comment type="catalytic activity">
    <reaction evidence="3">
        <text>RX + glutathione = an S-substituted glutathione + a halide anion + H(+)</text>
        <dbReference type="Rhea" id="RHEA:16437"/>
        <dbReference type="ChEBI" id="CHEBI:15378"/>
        <dbReference type="ChEBI" id="CHEBI:16042"/>
        <dbReference type="ChEBI" id="CHEBI:17792"/>
        <dbReference type="ChEBI" id="CHEBI:57925"/>
        <dbReference type="ChEBI" id="CHEBI:90779"/>
        <dbReference type="EC" id="2.5.1.18"/>
    </reaction>
</comment>
<feature type="domain" description="GST N-terminal" evidence="4">
    <location>
        <begin position="4"/>
        <end position="87"/>
    </location>
</feature>
<dbReference type="SUPFAM" id="SSF52833">
    <property type="entry name" value="Thioredoxin-like"/>
    <property type="match status" value="1"/>
</dbReference>
<evidence type="ECO:0000256" key="2">
    <source>
        <dbReference type="ARBA" id="ARBA00022679"/>
    </source>
</evidence>
<sequence length="227" mass="25617">MPNVKLTLISHPLCPFVQRAAIVLLEKNVPFERIDVDLANKPDWFMALSPTGKVPLLKVELPDSADVILFESSAICEYLNETQHGVSLYPNDALSRAQQRAWVEFGVTALSDAWQFLNAKESTVADDKQAAFREKLQRLESHLGEGPYFSGVAFSMVDAVFAPVFRYFDLLRPVVSQPIFDNLPRVSAWRDFLAHRPSVISAVSEDYADRFRQHLVKQRAILSNSIL</sequence>
<dbReference type="Gene3D" id="3.40.30.10">
    <property type="entry name" value="Glutaredoxin"/>
    <property type="match status" value="1"/>
</dbReference>
<dbReference type="InterPro" id="IPR004045">
    <property type="entry name" value="Glutathione_S-Trfase_N"/>
</dbReference>
<accession>A0AAP6RZB6</accession>
<dbReference type="SFLD" id="SFLDG01152">
    <property type="entry name" value="Main.3:_Omega-_and_Tau-like"/>
    <property type="match status" value="1"/>
</dbReference>
<dbReference type="Proteomes" id="UP000245055">
    <property type="component" value="Unassembled WGS sequence"/>
</dbReference>
<protein>
    <recommendedName>
        <fullName evidence="1">glutathione transferase</fullName>
        <ecNumber evidence="1">2.5.1.18</ecNumber>
    </recommendedName>
</protein>
<reference evidence="7 9" key="2">
    <citation type="submission" date="2018-09" db="EMBL/GenBank/DDBJ databases">
        <title>Phylogenetic diversity of Pectobacterium and Dickeya strains causing blackleg disease of potato in Morocco.</title>
        <authorList>
            <person name="Oulghazi S."/>
            <person name="Moumni M."/>
            <person name="Faure D."/>
        </authorList>
    </citation>
    <scope>NUCLEOTIDE SEQUENCE [LARGE SCALE GENOMIC DNA]</scope>
    <source>
        <strain evidence="7 9">S4.16.03.LID</strain>
    </source>
</reference>
<keyword evidence="9" id="KW-1185">Reference proteome</keyword>
<dbReference type="Proteomes" id="UP000266633">
    <property type="component" value="Unassembled WGS sequence"/>
</dbReference>
<evidence type="ECO:0000313" key="8">
    <source>
        <dbReference type="Proteomes" id="UP000245055"/>
    </source>
</evidence>
<dbReference type="InterPro" id="IPR045073">
    <property type="entry name" value="Omega/Tau-like"/>
</dbReference>
<dbReference type="AlphaFoldDB" id="A0AAP6RZB6"/>